<proteinExistence type="inferred from homology"/>
<feature type="binding site" evidence="5">
    <location>
        <position position="292"/>
    </location>
    <ligand>
        <name>S-adenosyl-L-methionine</name>
        <dbReference type="ChEBI" id="CHEBI:59789"/>
    </ligand>
</feature>
<dbReference type="Pfam" id="PF01938">
    <property type="entry name" value="TRAM"/>
    <property type="match status" value="1"/>
</dbReference>
<dbReference type="RefSeq" id="WP_120606782.1">
    <property type="nucleotide sequence ID" value="NZ_RAWE01000194.1"/>
</dbReference>
<keyword evidence="9" id="KW-1185">Reference proteome</keyword>
<evidence type="ECO:0000256" key="6">
    <source>
        <dbReference type="PROSITE-ProRule" id="PRU10015"/>
    </source>
</evidence>
<sequence>MTTLPEAPIELTIERLGQLGEGVASWEGRTVFVPGAFPGDTVRVRLEVQGKVLRGLLGQVLADGAERVTSRCVYSDACGGCDWLELSVPAQRSAKQEIVLSTLEHLGRLKRSAFTVRPLMVAPRDWGYRRRAVLHGAGKGALGYFGRRTHERIPVDVCPALTPVLTALPGKLAPLLKPLAKDTEEVLLLAEGDKAAFAVNMSGSVTARHLEAAEAAVRALRLEGAVLVPKEGSARLIGRPVLRSLSPLRPEVPVYLRPDAFAQAHAEANVGLVTAALYELGAKETDSVLELYSGNGNFTFPLAGTAGAVLGVESSPVGVELAQRSAREGGVANVRFVQGDARKVCDGLVAEGRSFDLCLADPPRAGAPGLAKWMRALNVRRVVYVACDPASLARDAAGLVEAGYKPVALQVVDMFPQTHHVEAVMSFEREA</sequence>
<feature type="domain" description="TRAM" evidence="7">
    <location>
        <begin position="1"/>
        <end position="62"/>
    </location>
</feature>
<feature type="active site" description="Nucleophile" evidence="5">
    <location>
        <position position="387"/>
    </location>
</feature>
<comment type="caution">
    <text evidence="8">The sequence shown here is derived from an EMBL/GenBank/DDBJ whole genome shotgun (WGS) entry which is preliminary data.</text>
</comment>
<dbReference type="PROSITE" id="PS01231">
    <property type="entry name" value="TRMA_2"/>
    <property type="match status" value="1"/>
</dbReference>
<name>A0A3A8JPL8_9BACT</name>
<dbReference type="Proteomes" id="UP000268313">
    <property type="component" value="Unassembled WGS sequence"/>
</dbReference>
<feature type="binding site" evidence="5">
    <location>
        <position position="263"/>
    </location>
    <ligand>
        <name>S-adenosyl-L-methionine</name>
        <dbReference type="ChEBI" id="CHEBI:59789"/>
    </ligand>
</feature>
<protein>
    <submittedName>
        <fullName evidence="8">Class I SAM-dependent RNA methyltransferase</fullName>
    </submittedName>
</protein>
<gene>
    <name evidence="8" type="ORF">D7X32_34280</name>
</gene>
<evidence type="ECO:0000256" key="5">
    <source>
        <dbReference type="PROSITE-ProRule" id="PRU01024"/>
    </source>
</evidence>
<evidence type="ECO:0000256" key="4">
    <source>
        <dbReference type="ARBA" id="ARBA00022691"/>
    </source>
</evidence>
<dbReference type="Gene3D" id="2.40.50.140">
    <property type="entry name" value="Nucleic acid-binding proteins"/>
    <property type="match status" value="1"/>
</dbReference>
<accession>A0A3A8JPL8</accession>
<keyword evidence="3 5" id="KW-0808">Transferase</keyword>
<dbReference type="PANTHER" id="PTHR11061">
    <property type="entry name" value="RNA M5U METHYLTRANSFERASE"/>
    <property type="match status" value="1"/>
</dbReference>
<dbReference type="InterPro" id="IPR030391">
    <property type="entry name" value="MeTrfase_TrmA_CS"/>
</dbReference>
<dbReference type="InterPro" id="IPR002792">
    <property type="entry name" value="TRAM_dom"/>
</dbReference>
<dbReference type="PROSITE" id="PS50926">
    <property type="entry name" value="TRAM"/>
    <property type="match status" value="1"/>
</dbReference>
<reference evidence="9" key="1">
    <citation type="submission" date="2018-09" db="EMBL/GenBank/DDBJ databases">
        <authorList>
            <person name="Livingstone P.G."/>
            <person name="Whitworth D.E."/>
        </authorList>
    </citation>
    <scope>NUCLEOTIDE SEQUENCE [LARGE SCALE GENOMIC DNA]</scope>
    <source>
        <strain evidence="9">CA043D</strain>
    </source>
</reference>
<feature type="active site" evidence="6">
    <location>
        <position position="387"/>
    </location>
</feature>
<evidence type="ECO:0000313" key="9">
    <source>
        <dbReference type="Proteomes" id="UP000268313"/>
    </source>
</evidence>
<keyword evidence="2 5" id="KW-0489">Methyltransferase</keyword>
<dbReference type="AlphaFoldDB" id="A0A3A8JPL8"/>
<evidence type="ECO:0000313" key="8">
    <source>
        <dbReference type="EMBL" id="RKG96958.1"/>
    </source>
</evidence>
<evidence type="ECO:0000256" key="3">
    <source>
        <dbReference type="ARBA" id="ARBA00022679"/>
    </source>
</evidence>
<feature type="binding site" evidence="5">
    <location>
        <position position="313"/>
    </location>
    <ligand>
        <name>S-adenosyl-L-methionine</name>
        <dbReference type="ChEBI" id="CHEBI:59789"/>
    </ligand>
</feature>
<dbReference type="InterPro" id="IPR012340">
    <property type="entry name" value="NA-bd_OB-fold"/>
</dbReference>
<dbReference type="GO" id="GO:0070041">
    <property type="term" value="F:rRNA (uridine-C5-)-methyltransferase activity"/>
    <property type="evidence" value="ECO:0007669"/>
    <property type="project" value="TreeGrafter"/>
</dbReference>
<dbReference type="SUPFAM" id="SSF53335">
    <property type="entry name" value="S-adenosyl-L-methionine-dependent methyltransferases"/>
    <property type="match status" value="1"/>
</dbReference>
<dbReference type="PANTHER" id="PTHR11061:SF49">
    <property type="entry name" value="23S RRNA (URACIL(1939)-C(5))-METHYLTRANSFERASE RLMD"/>
    <property type="match status" value="1"/>
</dbReference>
<dbReference type="PROSITE" id="PS01230">
    <property type="entry name" value="TRMA_1"/>
    <property type="match status" value="1"/>
</dbReference>
<dbReference type="OrthoDB" id="9804590at2"/>
<keyword evidence="1" id="KW-0411">Iron-sulfur</keyword>
<dbReference type="EMBL" id="RAWE01000194">
    <property type="protein sequence ID" value="RKG96958.1"/>
    <property type="molecule type" value="Genomic_DNA"/>
</dbReference>
<dbReference type="CDD" id="cd02440">
    <property type="entry name" value="AdoMet_MTases"/>
    <property type="match status" value="1"/>
</dbReference>
<keyword evidence="1" id="KW-0408">Iron</keyword>
<dbReference type="Gene3D" id="2.40.50.1070">
    <property type="match status" value="1"/>
</dbReference>
<evidence type="ECO:0000259" key="7">
    <source>
        <dbReference type="PROSITE" id="PS50926"/>
    </source>
</evidence>
<dbReference type="InterPro" id="IPR010280">
    <property type="entry name" value="U5_MeTrfase_fam"/>
</dbReference>
<feature type="binding site" evidence="5">
    <location>
        <position position="361"/>
    </location>
    <ligand>
        <name>S-adenosyl-L-methionine</name>
        <dbReference type="ChEBI" id="CHEBI:59789"/>
    </ligand>
</feature>
<keyword evidence="1" id="KW-0004">4Fe-4S</keyword>
<keyword evidence="1" id="KW-0479">Metal-binding</keyword>
<dbReference type="InterPro" id="IPR029063">
    <property type="entry name" value="SAM-dependent_MTases_sf"/>
</dbReference>
<keyword evidence="4 5" id="KW-0949">S-adenosyl-L-methionine</keyword>
<dbReference type="Pfam" id="PF05958">
    <property type="entry name" value="tRNA_U5-meth_tr"/>
    <property type="match status" value="1"/>
</dbReference>
<dbReference type="GO" id="GO:0070475">
    <property type="term" value="P:rRNA base methylation"/>
    <property type="evidence" value="ECO:0007669"/>
    <property type="project" value="TreeGrafter"/>
</dbReference>
<dbReference type="InterPro" id="IPR030390">
    <property type="entry name" value="MeTrfase_TrmA_AS"/>
</dbReference>
<evidence type="ECO:0000256" key="2">
    <source>
        <dbReference type="ARBA" id="ARBA00022603"/>
    </source>
</evidence>
<organism evidence="8 9">
    <name type="scientific">Corallococcus carmarthensis</name>
    <dbReference type="NCBI Taxonomy" id="2316728"/>
    <lineage>
        <taxon>Bacteria</taxon>
        <taxon>Pseudomonadati</taxon>
        <taxon>Myxococcota</taxon>
        <taxon>Myxococcia</taxon>
        <taxon>Myxococcales</taxon>
        <taxon>Cystobacterineae</taxon>
        <taxon>Myxococcaceae</taxon>
        <taxon>Corallococcus</taxon>
    </lineage>
</organism>
<evidence type="ECO:0000256" key="1">
    <source>
        <dbReference type="ARBA" id="ARBA00022485"/>
    </source>
</evidence>
<dbReference type="Gene3D" id="3.40.50.150">
    <property type="entry name" value="Vaccinia Virus protein VP39"/>
    <property type="match status" value="1"/>
</dbReference>
<comment type="similarity">
    <text evidence="5">Belongs to the class I-like SAM-binding methyltransferase superfamily. RNA M5U methyltransferase family.</text>
</comment>
<dbReference type="PROSITE" id="PS51687">
    <property type="entry name" value="SAM_MT_RNA_M5U"/>
    <property type="match status" value="1"/>
</dbReference>
<dbReference type="SUPFAM" id="SSF50249">
    <property type="entry name" value="Nucleic acid-binding proteins"/>
    <property type="match status" value="1"/>
</dbReference>